<keyword evidence="8" id="KW-0804">Transcription</keyword>
<dbReference type="AlphaFoldDB" id="A0A197K6L8"/>
<evidence type="ECO:0000256" key="4">
    <source>
        <dbReference type="ARBA" id="ARBA00018505"/>
    </source>
</evidence>
<name>A0A197K6L8_9FUNG</name>
<reference evidence="15 16" key="1">
    <citation type="submission" date="2016-05" db="EMBL/GenBank/DDBJ databases">
        <title>Genome sequencing reveals origins of a unique bacterial endosymbiosis in the earliest lineages of terrestrial Fungi.</title>
        <authorList>
            <consortium name="DOE Joint Genome Institute"/>
            <person name="Uehling J."/>
            <person name="Gryganskyi A."/>
            <person name="Hameed K."/>
            <person name="Tschaplinski T."/>
            <person name="Misztal P."/>
            <person name="Wu S."/>
            <person name="Desiro A."/>
            <person name="Vande Pol N."/>
            <person name="Du Z.-Y."/>
            <person name="Zienkiewicz A."/>
            <person name="Zienkiewicz K."/>
            <person name="Morin E."/>
            <person name="Tisserant E."/>
            <person name="Splivallo R."/>
            <person name="Hainaut M."/>
            <person name="Henrissat B."/>
            <person name="Ohm R."/>
            <person name="Kuo A."/>
            <person name="Yan J."/>
            <person name="Lipzen A."/>
            <person name="Nolan M."/>
            <person name="Labutti K."/>
            <person name="Barry K."/>
            <person name="Goldstein A."/>
            <person name="Labbe J."/>
            <person name="Schadt C."/>
            <person name="Tuskan G."/>
            <person name="Grigoriev I."/>
            <person name="Martin F."/>
            <person name="Vilgalys R."/>
            <person name="Bonito G."/>
        </authorList>
    </citation>
    <scope>NUCLEOTIDE SEQUENCE [LARGE SCALE GENOMIC DNA]</scope>
    <source>
        <strain evidence="15 16">AG-77</strain>
    </source>
</reference>
<evidence type="ECO:0000313" key="16">
    <source>
        <dbReference type="Proteomes" id="UP000078512"/>
    </source>
</evidence>
<dbReference type="InterPro" id="IPR053820">
    <property type="entry name" value="MSL3_chromo-like"/>
</dbReference>
<dbReference type="GO" id="GO:0006325">
    <property type="term" value="P:chromatin organization"/>
    <property type="evidence" value="ECO:0007669"/>
    <property type="project" value="UniProtKB-KW"/>
</dbReference>
<dbReference type="FunFam" id="1.10.274.30:FF:000004">
    <property type="entry name" value="Putative Chromatin modification-related protein eaf3"/>
    <property type="match status" value="1"/>
</dbReference>
<comment type="similarity">
    <text evidence="2">Belongs to the MRG family.</text>
</comment>
<dbReference type="PIRSF" id="PIRSF038133">
    <property type="entry name" value="HAT_Nua4_EAF3/MRG15"/>
    <property type="match status" value="1"/>
</dbReference>
<dbReference type="Proteomes" id="UP000078512">
    <property type="component" value="Unassembled WGS sequence"/>
</dbReference>
<accession>A0A197K6L8</accession>
<dbReference type="PROSITE" id="PS51640">
    <property type="entry name" value="MRG"/>
    <property type="match status" value="1"/>
</dbReference>
<evidence type="ECO:0000256" key="13">
    <source>
        <dbReference type="SAM" id="MobiDB-lite"/>
    </source>
</evidence>
<comment type="subunit">
    <text evidence="3">Component of the NuA4 histone acetyltransferase complex.</text>
</comment>
<keyword evidence="5" id="KW-0227">DNA damage</keyword>
<keyword evidence="9" id="KW-0234">DNA repair</keyword>
<evidence type="ECO:0000256" key="12">
    <source>
        <dbReference type="ARBA" id="ARBA00072864"/>
    </source>
</evidence>
<evidence type="ECO:0000313" key="15">
    <source>
        <dbReference type="EMBL" id="OAQ33312.1"/>
    </source>
</evidence>
<evidence type="ECO:0000256" key="1">
    <source>
        <dbReference type="ARBA" id="ARBA00004123"/>
    </source>
</evidence>
<proteinExistence type="inferred from homology"/>
<evidence type="ECO:0000256" key="9">
    <source>
        <dbReference type="ARBA" id="ARBA00023204"/>
    </source>
</evidence>
<dbReference type="STRING" id="1314771.A0A197K6L8"/>
<feature type="compositionally biased region" description="Basic and acidic residues" evidence="13">
    <location>
        <begin position="110"/>
        <end position="122"/>
    </location>
</feature>
<evidence type="ECO:0000256" key="8">
    <source>
        <dbReference type="ARBA" id="ARBA00023163"/>
    </source>
</evidence>
<dbReference type="InterPro" id="IPR026541">
    <property type="entry name" value="MRG_dom"/>
</dbReference>
<evidence type="ECO:0000256" key="11">
    <source>
        <dbReference type="ARBA" id="ARBA00057322"/>
    </source>
</evidence>
<dbReference type="EMBL" id="KV442021">
    <property type="protein sequence ID" value="OAQ33312.1"/>
    <property type="molecule type" value="Genomic_DNA"/>
</dbReference>
<keyword evidence="16" id="KW-1185">Reference proteome</keyword>
<keyword evidence="10" id="KW-0539">Nucleus</keyword>
<dbReference type="InterPro" id="IPR016197">
    <property type="entry name" value="Chromo-like_dom_sf"/>
</dbReference>
<dbReference type="GO" id="GO:0006281">
    <property type="term" value="P:DNA repair"/>
    <property type="evidence" value="ECO:0007669"/>
    <property type="project" value="UniProtKB-KW"/>
</dbReference>
<evidence type="ECO:0000259" key="14">
    <source>
        <dbReference type="SMART" id="SM00298"/>
    </source>
</evidence>
<dbReference type="OrthoDB" id="124855at2759"/>
<dbReference type="SMART" id="SM00298">
    <property type="entry name" value="CHROMO"/>
    <property type="match status" value="1"/>
</dbReference>
<evidence type="ECO:0000256" key="10">
    <source>
        <dbReference type="ARBA" id="ARBA00023242"/>
    </source>
</evidence>
<dbReference type="Pfam" id="PF22732">
    <property type="entry name" value="MSL3_chromo-like"/>
    <property type="match status" value="1"/>
</dbReference>
<comment type="function">
    <text evidence="11">Involved in deacetylation of histones, chromatin assembly and chromosome segregation. May act as a transcriptional oscillator, directing histone deacetylases to specific chromosomal domains. Component of the NuA4 histone acetyltransferase complex which is involved in transcriptional activation of selected genes principally by acetylation of nucleosomal histone H4 and H2A. The NuA4 complex is also involved in DNA repair.</text>
</comment>
<dbReference type="GO" id="GO:0032221">
    <property type="term" value="C:Rpd3S complex"/>
    <property type="evidence" value="ECO:0007669"/>
    <property type="project" value="TreeGrafter"/>
</dbReference>
<evidence type="ECO:0000256" key="6">
    <source>
        <dbReference type="ARBA" id="ARBA00022853"/>
    </source>
</evidence>
<evidence type="ECO:0000256" key="5">
    <source>
        <dbReference type="ARBA" id="ARBA00022763"/>
    </source>
</evidence>
<dbReference type="InterPro" id="IPR008676">
    <property type="entry name" value="MRG"/>
</dbReference>
<evidence type="ECO:0000256" key="7">
    <source>
        <dbReference type="ARBA" id="ARBA00023015"/>
    </source>
</evidence>
<gene>
    <name evidence="15" type="ORF">K457DRAFT_69393</name>
</gene>
<keyword evidence="6" id="KW-0156">Chromatin regulator</keyword>
<feature type="region of interest" description="Disordered" evidence="13">
    <location>
        <begin position="78"/>
        <end position="122"/>
    </location>
</feature>
<dbReference type="SUPFAM" id="SSF54160">
    <property type="entry name" value="Chromo domain-like"/>
    <property type="match status" value="1"/>
</dbReference>
<dbReference type="Pfam" id="PF05712">
    <property type="entry name" value="MRG"/>
    <property type="match status" value="1"/>
</dbReference>
<dbReference type="PANTHER" id="PTHR10880">
    <property type="entry name" value="MORTALITY FACTOR 4-LIKE PROTEIN"/>
    <property type="match status" value="1"/>
</dbReference>
<dbReference type="Gene3D" id="2.30.30.140">
    <property type="match status" value="1"/>
</dbReference>
<keyword evidence="7" id="KW-0805">Transcription regulation</keyword>
<dbReference type="Gene3D" id="1.10.274.30">
    <property type="entry name" value="MRG domain"/>
    <property type="match status" value="1"/>
</dbReference>
<dbReference type="PANTHER" id="PTHR10880:SF15">
    <property type="entry name" value="MSL COMPLEX SUBUNIT 3"/>
    <property type="match status" value="1"/>
</dbReference>
<feature type="domain" description="Chromo" evidence="14">
    <location>
        <begin position="23"/>
        <end position="83"/>
    </location>
</feature>
<dbReference type="InterPro" id="IPR038217">
    <property type="entry name" value="MRG_C_sf"/>
</dbReference>
<sequence>MANKRQMTFEANENVLCFHGPLLYEAKILKTDWRVLDPPHGDEGPVYLVHYRGWKQTWDEWVPESRALKMNEANLAKQASLKESYPGKKKAVPKTSGATESSDRGKKRAKDTSVDKEEEFTKRPEIKVPIPDSLKAQLVDDWENITKHQQLVPLPRTPNVVQILDMYRDSKKDKKGCSDEIFQEVLSGIKTYFDKCLGNLLLYRFERQQYVDIRKRNTGKEDSEIYGGEHLLRLFVQFPMLIAHTQMDQDSINALRENLVDVLKWMQKNHKELLLSEYENASPAYQSIVKS</sequence>
<protein>
    <recommendedName>
        <fullName evidence="4">Chromatin modification-related protein EAF3</fullName>
    </recommendedName>
    <alternativeName>
        <fullName evidence="12">Chromatin modification-related protein eaf3</fullName>
    </alternativeName>
</protein>
<organism evidence="15 16">
    <name type="scientific">Linnemannia elongata AG-77</name>
    <dbReference type="NCBI Taxonomy" id="1314771"/>
    <lineage>
        <taxon>Eukaryota</taxon>
        <taxon>Fungi</taxon>
        <taxon>Fungi incertae sedis</taxon>
        <taxon>Mucoromycota</taxon>
        <taxon>Mortierellomycotina</taxon>
        <taxon>Mortierellomycetes</taxon>
        <taxon>Mortierellales</taxon>
        <taxon>Mortierellaceae</taxon>
        <taxon>Linnemannia</taxon>
    </lineage>
</organism>
<evidence type="ECO:0000256" key="3">
    <source>
        <dbReference type="ARBA" id="ARBA00011353"/>
    </source>
</evidence>
<dbReference type="GO" id="GO:0006355">
    <property type="term" value="P:regulation of DNA-templated transcription"/>
    <property type="evidence" value="ECO:0007669"/>
    <property type="project" value="InterPro"/>
</dbReference>
<dbReference type="GO" id="GO:0035267">
    <property type="term" value="C:NuA4 histone acetyltransferase complex"/>
    <property type="evidence" value="ECO:0007669"/>
    <property type="project" value="TreeGrafter"/>
</dbReference>
<dbReference type="InterPro" id="IPR000953">
    <property type="entry name" value="Chromo/chromo_shadow_dom"/>
</dbReference>
<comment type="subcellular location">
    <subcellularLocation>
        <location evidence="1">Nucleus</location>
    </subcellularLocation>
</comment>
<evidence type="ECO:0000256" key="2">
    <source>
        <dbReference type="ARBA" id="ARBA00009093"/>
    </source>
</evidence>